<feature type="domain" description="Ig-like" evidence="3">
    <location>
        <begin position="1"/>
        <end position="79"/>
    </location>
</feature>
<gene>
    <name evidence="4" type="primary">Zpbp2</name>
    <name evidence="4" type="ORF">BRALEP_R00507</name>
</gene>
<evidence type="ECO:0000313" key="4">
    <source>
        <dbReference type="EMBL" id="NXS52257.1"/>
    </source>
</evidence>
<keyword evidence="2" id="KW-1133">Transmembrane helix</keyword>
<evidence type="ECO:0000313" key="5">
    <source>
        <dbReference type="Proteomes" id="UP000520535"/>
    </source>
</evidence>
<proteinExistence type="predicted"/>
<dbReference type="InterPro" id="IPR007110">
    <property type="entry name" value="Ig-like_dom"/>
</dbReference>
<dbReference type="Gene3D" id="2.10.50.10">
    <property type="entry name" value="Tumor Necrosis Factor Receptor, subunit A, domain 2"/>
    <property type="match status" value="1"/>
</dbReference>
<dbReference type="PROSITE" id="PS50835">
    <property type="entry name" value="IG_LIKE"/>
    <property type="match status" value="1"/>
</dbReference>
<dbReference type="GO" id="GO:0002199">
    <property type="term" value="C:zona pellucida receptor complex"/>
    <property type="evidence" value="ECO:0007669"/>
    <property type="project" value="TreeGrafter"/>
</dbReference>
<keyword evidence="2" id="KW-0472">Membrane</keyword>
<feature type="non-terminal residue" evidence="4">
    <location>
        <position position="421"/>
    </location>
</feature>
<keyword evidence="5" id="KW-1185">Reference proteome</keyword>
<dbReference type="AlphaFoldDB" id="A0A7L2V5G0"/>
<reference evidence="4 5" key="1">
    <citation type="submission" date="2019-09" db="EMBL/GenBank/DDBJ databases">
        <title>Bird 10,000 Genomes (B10K) Project - Family phase.</title>
        <authorList>
            <person name="Zhang G."/>
        </authorList>
    </citation>
    <scope>NUCLEOTIDE SEQUENCE [LARGE SCALE GENOMIC DNA]</scope>
    <source>
        <strain evidence="4">B10K-DU-012-52</strain>
    </source>
</reference>
<evidence type="ECO:0000259" key="3">
    <source>
        <dbReference type="PROSITE" id="PS50835"/>
    </source>
</evidence>
<dbReference type="GO" id="GO:0007339">
    <property type="term" value="P:binding of sperm to zona pellucida"/>
    <property type="evidence" value="ECO:0007669"/>
    <property type="project" value="InterPro"/>
</dbReference>
<dbReference type="GO" id="GO:0001669">
    <property type="term" value="C:acrosomal vesicle"/>
    <property type="evidence" value="ECO:0007669"/>
    <property type="project" value="TreeGrafter"/>
</dbReference>
<dbReference type="Gene3D" id="2.60.40.10">
    <property type="entry name" value="Immunoglobulins"/>
    <property type="match status" value="1"/>
</dbReference>
<dbReference type="Pfam" id="PF07354">
    <property type="entry name" value="Sp38"/>
    <property type="match status" value="1"/>
</dbReference>
<dbReference type="PANTHER" id="PTHR15443">
    <property type="entry name" value="ZONA PELLUCIDA BINDING PROTEIN SP38"/>
    <property type="match status" value="1"/>
</dbReference>
<dbReference type="SMART" id="SM01411">
    <property type="entry name" value="Ephrin_rec_like"/>
    <property type="match status" value="1"/>
</dbReference>
<dbReference type="Pfam" id="PF07699">
    <property type="entry name" value="Ephrin_rec_like"/>
    <property type="match status" value="1"/>
</dbReference>
<dbReference type="InterPro" id="IPR013783">
    <property type="entry name" value="Ig-like_fold"/>
</dbReference>
<feature type="compositionally biased region" description="Polar residues" evidence="1">
    <location>
        <begin position="354"/>
        <end position="374"/>
    </location>
</feature>
<comment type="caution">
    <text evidence="4">The sequence shown here is derived from an EMBL/GenBank/DDBJ whole genome shotgun (WGS) entry which is preliminary data.</text>
</comment>
<evidence type="ECO:0000256" key="2">
    <source>
        <dbReference type="SAM" id="Phobius"/>
    </source>
</evidence>
<dbReference type="GO" id="GO:0005576">
    <property type="term" value="C:extracellular region"/>
    <property type="evidence" value="ECO:0007669"/>
    <property type="project" value="InterPro"/>
</dbReference>
<dbReference type="OrthoDB" id="9045220at2759"/>
<dbReference type="PANTHER" id="PTHR15443:SF5">
    <property type="entry name" value="ZONA PELLUCIDA-BINDING PROTEIN 1"/>
    <property type="match status" value="1"/>
</dbReference>
<dbReference type="InterPro" id="IPR010857">
    <property type="entry name" value="Sp38-bd"/>
</dbReference>
<keyword evidence="2" id="KW-0812">Transmembrane</keyword>
<dbReference type="InterPro" id="IPR011641">
    <property type="entry name" value="Tyr-kin_ephrin_A/B_rcpt-like"/>
</dbReference>
<organism evidence="4 5">
    <name type="scientific">Brachypteracias leptosomus</name>
    <name type="common">short-legged ground-roller</name>
    <dbReference type="NCBI Taxonomy" id="135165"/>
    <lineage>
        <taxon>Eukaryota</taxon>
        <taxon>Metazoa</taxon>
        <taxon>Chordata</taxon>
        <taxon>Craniata</taxon>
        <taxon>Vertebrata</taxon>
        <taxon>Euteleostomi</taxon>
        <taxon>Archelosauria</taxon>
        <taxon>Archosauria</taxon>
        <taxon>Dinosauria</taxon>
        <taxon>Saurischia</taxon>
        <taxon>Theropoda</taxon>
        <taxon>Coelurosauria</taxon>
        <taxon>Aves</taxon>
        <taxon>Neognathae</taxon>
        <taxon>Neoaves</taxon>
        <taxon>Telluraves</taxon>
        <taxon>Coraciimorphae</taxon>
        <taxon>Coraciiformes</taxon>
        <taxon>Brachypteraciidae</taxon>
        <taxon>Brachypteracias</taxon>
    </lineage>
</organism>
<feature type="region of interest" description="Disordered" evidence="1">
    <location>
        <begin position="351"/>
        <end position="421"/>
    </location>
</feature>
<sequence length="421" mass="46953">GLVFIHTESSLYSLPCSPAEMEVADPTYHWVQDNAAPRLLSVTEEGHLLFQHFQAGDSGNYSCTISYTEHGALVSQTFHYSIFGYHVPENLDTVLHFQGKFCGDEWTKSFLWHLQQKLKQLEIQHHCKLQLTSTFCFPSLSKPSDDFVVQVQLEVSPFGPQWDEVCNPQDVETVTDCYHRTVQHNLRQVQLTLSRFFKEHKTFHVTVADVPSTNFTNKFVSILQTNQCSRGYGQTRQLQRCLDCCIVCPPGMFSPPKNTQCSLCPVGTYSLMYGVGFCTPCKDGLITRGPGASTTIDCVNKDQNKQGVLIVHKMPKLILIILVVLIIMNFLFNLISCYWFCREYQMKSPGASEVTESTTRMKTVTSSPQQSSQAGPDAEPAGDISHLDTNASHRGGEEHMQGAPSSAGTPNLGPVINEIDA</sequence>
<dbReference type="GO" id="GO:0001675">
    <property type="term" value="P:acrosome assembly"/>
    <property type="evidence" value="ECO:0007669"/>
    <property type="project" value="TreeGrafter"/>
</dbReference>
<protein>
    <submittedName>
        <fullName evidence="4">ZPBP2 protein</fullName>
    </submittedName>
</protein>
<dbReference type="EMBL" id="VYZX01002998">
    <property type="protein sequence ID" value="NXS52257.1"/>
    <property type="molecule type" value="Genomic_DNA"/>
</dbReference>
<name>A0A7L2V5G0_9AVES</name>
<feature type="transmembrane region" description="Helical" evidence="2">
    <location>
        <begin position="317"/>
        <end position="341"/>
    </location>
</feature>
<dbReference type="InterPro" id="IPR048806">
    <property type="entry name" value="ZPBP1/2_N"/>
</dbReference>
<dbReference type="InterPro" id="IPR036179">
    <property type="entry name" value="Ig-like_dom_sf"/>
</dbReference>
<dbReference type="SUPFAM" id="SSF48726">
    <property type="entry name" value="Immunoglobulin"/>
    <property type="match status" value="1"/>
</dbReference>
<dbReference type="Proteomes" id="UP000520535">
    <property type="component" value="Unassembled WGS sequence"/>
</dbReference>
<evidence type="ECO:0000256" key="1">
    <source>
        <dbReference type="SAM" id="MobiDB-lite"/>
    </source>
</evidence>
<feature type="non-terminal residue" evidence="4">
    <location>
        <position position="1"/>
    </location>
</feature>
<accession>A0A7L2V5G0</accession>